<dbReference type="PROSITE" id="PS50206">
    <property type="entry name" value="RHODANESE_3"/>
    <property type="match status" value="2"/>
</dbReference>
<name>A0A919M8N9_9ACTN</name>
<dbReference type="InterPro" id="IPR013332">
    <property type="entry name" value="KPR_N"/>
</dbReference>
<feature type="domain" description="Rhodanese" evidence="3">
    <location>
        <begin position="493"/>
        <end position="601"/>
    </location>
</feature>
<dbReference type="InterPro" id="IPR008927">
    <property type="entry name" value="6-PGluconate_DH-like_C_sf"/>
</dbReference>
<evidence type="ECO:0000256" key="1">
    <source>
        <dbReference type="ARBA" id="ARBA00022679"/>
    </source>
</evidence>
<sequence length="606" mass="63372">MDHSSRYVVIGAGAVGASIAAELHRAGVETLLVARGAQLAALRDTGLRYVRPEATHQLRIPVAAGPDEVELTENDVLVLATKSTDTTSAVRDWAWRPVKRADGGTGLAATDLPLVTLQNGLDNERTALRSFAQVIGGVVWIPATYVVPGEVVNHADPVPAVLFLGRFPDAPSPVAERVAAGLRAGGFTVHVVADITAHKAAKLLGNLVNTLDALYRPSALRDAAVARLRAEAKAVYAAAGIVPATPDQSGFGVAEIASHPRAGNSTRQSLTRAAEPETDYLDGEIVLLGRLHGVPVPATAAIQARLHRAVAEGTPAGSLDDTDLELIFERPPVLISAEDVYRRAAEPDPPVLLDVRWALGDLDGEKHYRDGHLPGAVYVDLDTELAGPHTPGAGRHPLPPLRQLQAAARRWGISAGTTVVVYDNSGGLAAARAWWLLRWGGVADVRLLDGGLAAWRAAGYAEASGSARPRPAGTVVLDGGHLPVLTADEAAALPRTGTLLDARAAERYRGEVEPVDPRAGHIPGAISRPTGENLRAGVPYFKSVDELRERFAGLPGPVGVYCGSGVTAAHQIAALAVAGIDAALYPGSWSAWSSDSDRPVATGDQP</sequence>
<protein>
    <recommendedName>
        <fullName evidence="3">Rhodanese domain-containing protein</fullName>
    </recommendedName>
</protein>
<dbReference type="Gene3D" id="1.10.1040.10">
    <property type="entry name" value="N-(1-d-carboxylethyl)-l-norvaline Dehydrogenase, domain 2"/>
    <property type="match status" value="1"/>
</dbReference>
<evidence type="ECO:0000259" key="3">
    <source>
        <dbReference type="PROSITE" id="PS50206"/>
    </source>
</evidence>
<comment type="caution">
    <text evidence="4">The sequence shown here is derived from an EMBL/GenBank/DDBJ whole genome shotgun (WGS) entry which is preliminary data.</text>
</comment>
<keyword evidence="5" id="KW-1185">Reference proteome</keyword>
<dbReference type="Gene3D" id="3.40.50.720">
    <property type="entry name" value="NAD(P)-binding Rossmann-like Domain"/>
    <property type="match status" value="1"/>
</dbReference>
<keyword evidence="2" id="KW-0677">Repeat</keyword>
<dbReference type="CDD" id="cd01448">
    <property type="entry name" value="TST_Repeat_1"/>
    <property type="match status" value="1"/>
</dbReference>
<dbReference type="InterPro" id="IPR013752">
    <property type="entry name" value="KPA_reductase"/>
</dbReference>
<dbReference type="InterPro" id="IPR036291">
    <property type="entry name" value="NAD(P)-bd_dom_sf"/>
</dbReference>
<dbReference type="Pfam" id="PF08546">
    <property type="entry name" value="ApbA_C"/>
    <property type="match status" value="1"/>
</dbReference>
<dbReference type="EMBL" id="BOMH01000001">
    <property type="protein sequence ID" value="GID62181.1"/>
    <property type="molecule type" value="Genomic_DNA"/>
</dbReference>
<dbReference type="Proteomes" id="UP000619479">
    <property type="component" value="Unassembled WGS sequence"/>
</dbReference>
<dbReference type="PANTHER" id="PTHR11364:SF27">
    <property type="entry name" value="SULFURTRANSFERASE"/>
    <property type="match status" value="1"/>
</dbReference>
<evidence type="ECO:0000313" key="4">
    <source>
        <dbReference type="EMBL" id="GID62181.1"/>
    </source>
</evidence>
<keyword evidence="1" id="KW-0808">Transferase</keyword>
<dbReference type="Pfam" id="PF00581">
    <property type="entry name" value="Rhodanese"/>
    <property type="match status" value="2"/>
</dbReference>
<dbReference type="PROSITE" id="PS00380">
    <property type="entry name" value="RHODANESE_1"/>
    <property type="match status" value="1"/>
</dbReference>
<dbReference type="InterPro" id="IPR001307">
    <property type="entry name" value="Thiosulphate_STrfase_CS"/>
</dbReference>
<dbReference type="GO" id="GO:0004792">
    <property type="term" value="F:thiosulfate-cyanide sulfurtransferase activity"/>
    <property type="evidence" value="ECO:0007669"/>
    <property type="project" value="InterPro"/>
</dbReference>
<dbReference type="InterPro" id="IPR001763">
    <property type="entry name" value="Rhodanese-like_dom"/>
</dbReference>
<evidence type="ECO:0000256" key="2">
    <source>
        <dbReference type="ARBA" id="ARBA00022737"/>
    </source>
</evidence>
<proteinExistence type="predicted"/>
<dbReference type="InterPro" id="IPR045078">
    <property type="entry name" value="TST/MPST-like"/>
</dbReference>
<dbReference type="SUPFAM" id="SSF48179">
    <property type="entry name" value="6-phosphogluconate dehydrogenase C-terminal domain-like"/>
    <property type="match status" value="1"/>
</dbReference>
<dbReference type="AlphaFoldDB" id="A0A919M8N9"/>
<accession>A0A919M8N9</accession>
<dbReference type="InterPro" id="IPR036873">
    <property type="entry name" value="Rhodanese-like_dom_sf"/>
</dbReference>
<organism evidence="4 5">
    <name type="scientific">Actinoplanes cyaneus</name>
    <dbReference type="NCBI Taxonomy" id="52696"/>
    <lineage>
        <taxon>Bacteria</taxon>
        <taxon>Bacillati</taxon>
        <taxon>Actinomycetota</taxon>
        <taxon>Actinomycetes</taxon>
        <taxon>Micromonosporales</taxon>
        <taxon>Micromonosporaceae</taxon>
        <taxon>Actinoplanes</taxon>
    </lineage>
</organism>
<feature type="domain" description="Rhodanese" evidence="3">
    <location>
        <begin position="346"/>
        <end position="464"/>
    </location>
</feature>
<dbReference type="Gene3D" id="3.40.250.10">
    <property type="entry name" value="Rhodanese-like domain"/>
    <property type="match status" value="2"/>
</dbReference>
<gene>
    <name evidence="4" type="ORF">Acy02nite_00620</name>
</gene>
<reference evidence="4" key="1">
    <citation type="submission" date="2021-01" db="EMBL/GenBank/DDBJ databases">
        <title>Whole genome shotgun sequence of Actinoplanes cyaneus NBRC 14990.</title>
        <authorList>
            <person name="Komaki H."/>
            <person name="Tamura T."/>
        </authorList>
    </citation>
    <scope>NUCLEOTIDE SEQUENCE</scope>
    <source>
        <strain evidence="4">NBRC 14990</strain>
    </source>
</reference>
<dbReference type="Pfam" id="PF02558">
    <property type="entry name" value="ApbA"/>
    <property type="match status" value="1"/>
</dbReference>
<dbReference type="SMART" id="SM00450">
    <property type="entry name" value="RHOD"/>
    <property type="match status" value="2"/>
</dbReference>
<dbReference type="InterPro" id="IPR013328">
    <property type="entry name" value="6PGD_dom2"/>
</dbReference>
<dbReference type="SUPFAM" id="SSF52821">
    <property type="entry name" value="Rhodanese/Cell cycle control phosphatase"/>
    <property type="match status" value="2"/>
</dbReference>
<evidence type="ECO:0000313" key="5">
    <source>
        <dbReference type="Proteomes" id="UP000619479"/>
    </source>
</evidence>
<dbReference type="SUPFAM" id="SSF51735">
    <property type="entry name" value="NAD(P)-binding Rossmann-fold domains"/>
    <property type="match status" value="1"/>
</dbReference>
<dbReference type="PANTHER" id="PTHR11364">
    <property type="entry name" value="THIOSULFATE SULFERTANSFERASE"/>
    <property type="match status" value="1"/>
</dbReference>